<accession>A0A0E0FN61</accession>
<proteinExistence type="predicted"/>
<dbReference type="HOGENOM" id="CLU_109561_0_0_1"/>
<dbReference type="OMA" id="CDLKYSR"/>
<reference evidence="2" key="2">
    <citation type="submission" date="2018-04" db="EMBL/GenBank/DDBJ databases">
        <title>OnivRS2 (Oryza nivara Reference Sequence Version 2).</title>
        <authorList>
            <person name="Zhang J."/>
            <person name="Kudrna D."/>
            <person name="Lee S."/>
            <person name="Talag J."/>
            <person name="Rajasekar S."/>
            <person name="Welchert J."/>
            <person name="Hsing Y.-I."/>
            <person name="Wing R.A."/>
        </authorList>
    </citation>
    <scope>NUCLEOTIDE SEQUENCE [LARGE SCALE GENOMIC DNA]</scope>
</reference>
<evidence type="ECO:0000313" key="2">
    <source>
        <dbReference type="EnsemblPlants" id="ONIVA01G22150.1"/>
    </source>
</evidence>
<feature type="compositionally biased region" description="Basic and acidic residues" evidence="1">
    <location>
        <begin position="140"/>
        <end position="159"/>
    </location>
</feature>
<dbReference type="EnsemblPlants" id="ONIVA01G22150.1">
    <property type="protein sequence ID" value="ONIVA01G22150.1"/>
    <property type="gene ID" value="ONIVA01G22150"/>
</dbReference>
<dbReference type="Proteomes" id="UP000006591">
    <property type="component" value="Chromosome 1"/>
</dbReference>
<sequence>MGKDLVFSIRLRGGSGRGGDVPTCGKGEAPRLTLFLRKRRNTGNEEVVPVLCTQPPVYTVDDLLSHHAGPVELVGATRTPLSSVRTGLMLESAEPLERCRIWAYAARSGCPPAALATGPRRGGRRRRVGRRQDIGCPRSGGKEGGREERDEKGERKREGGAGATGTAFAGGGNVSGTRPGSPAHSGSRLRVAQGERHGSHGRRKSPCDLKYSR</sequence>
<feature type="compositionally biased region" description="Gly residues" evidence="1">
    <location>
        <begin position="160"/>
        <end position="174"/>
    </location>
</feature>
<evidence type="ECO:0000256" key="1">
    <source>
        <dbReference type="SAM" id="MobiDB-lite"/>
    </source>
</evidence>
<evidence type="ECO:0000313" key="3">
    <source>
        <dbReference type="Proteomes" id="UP000006591"/>
    </source>
</evidence>
<keyword evidence="3" id="KW-1185">Reference proteome</keyword>
<dbReference type="Gramene" id="ONIVA01G22150.1">
    <property type="protein sequence ID" value="ONIVA01G22150.1"/>
    <property type="gene ID" value="ONIVA01G22150"/>
</dbReference>
<organism evidence="2">
    <name type="scientific">Oryza nivara</name>
    <name type="common">Indian wild rice</name>
    <name type="synonym">Oryza sativa f. spontanea</name>
    <dbReference type="NCBI Taxonomy" id="4536"/>
    <lineage>
        <taxon>Eukaryota</taxon>
        <taxon>Viridiplantae</taxon>
        <taxon>Streptophyta</taxon>
        <taxon>Embryophyta</taxon>
        <taxon>Tracheophyta</taxon>
        <taxon>Spermatophyta</taxon>
        <taxon>Magnoliopsida</taxon>
        <taxon>Liliopsida</taxon>
        <taxon>Poales</taxon>
        <taxon>Poaceae</taxon>
        <taxon>BOP clade</taxon>
        <taxon>Oryzoideae</taxon>
        <taxon>Oryzeae</taxon>
        <taxon>Oryzinae</taxon>
        <taxon>Oryza</taxon>
    </lineage>
</organism>
<protein>
    <submittedName>
        <fullName evidence="2">Uncharacterized protein</fullName>
    </submittedName>
</protein>
<feature type="region of interest" description="Disordered" evidence="1">
    <location>
        <begin position="112"/>
        <end position="213"/>
    </location>
</feature>
<dbReference type="AlphaFoldDB" id="A0A0E0FN61"/>
<reference evidence="2" key="1">
    <citation type="submission" date="2015-04" db="UniProtKB">
        <authorList>
            <consortium name="EnsemblPlants"/>
        </authorList>
    </citation>
    <scope>IDENTIFICATION</scope>
    <source>
        <strain evidence="2">SL10</strain>
    </source>
</reference>
<name>A0A0E0FN61_ORYNI</name>